<organism evidence="1 2">
    <name type="scientific">Methylovulum psychrotolerans</name>
    <dbReference type="NCBI Taxonomy" id="1704499"/>
    <lineage>
        <taxon>Bacteria</taxon>
        <taxon>Pseudomonadati</taxon>
        <taxon>Pseudomonadota</taxon>
        <taxon>Gammaproteobacteria</taxon>
        <taxon>Methylococcales</taxon>
        <taxon>Methylococcaceae</taxon>
        <taxon>Methylovulum</taxon>
    </lineage>
</organism>
<keyword evidence="2" id="KW-1185">Reference proteome</keyword>
<accession>A0A1Z4C036</accession>
<reference evidence="1 2" key="1">
    <citation type="submission" date="2017-06" db="EMBL/GenBank/DDBJ databases">
        <title>Genome Sequencing of the methanotroph Methylovulum psychrotolerants str. HV10-M2 isolated from a high-altitude environment.</title>
        <authorList>
            <person name="Mateos-Rivera A."/>
        </authorList>
    </citation>
    <scope>NUCLEOTIDE SEQUENCE [LARGE SCALE GENOMIC DNA]</scope>
    <source>
        <strain evidence="1 2">HV10_M2</strain>
    </source>
</reference>
<evidence type="ECO:0000313" key="1">
    <source>
        <dbReference type="EMBL" id="ASF46898.1"/>
    </source>
</evidence>
<dbReference type="EMBL" id="CP022129">
    <property type="protein sequence ID" value="ASF46898.1"/>
    <property type="molecule type" value="Genomic_DNA"/>
</dbReference>
<dbReference type="KEGG" id="mpsy:CEK71_12905"/>
<protein>
    <submittedName>
        <fullName evidence="1">Uncharacterized protein</fullName>
    </submittedName>
</protein>
<name>A0A1Z4C036_9GAMM</name>
<dbReference type="AlphaFoldDB" id="A0A1Z4C036"/>
<proteinExistence type="predicted"/>
<sequence length="189" mass="20987">MADMFAKIHNEPDLYGIICHSGCEENNALVEFADDLKCAGELDEERVLILKPDAFYSSKRMHNPPPAPDCLVLVKCAAAGHYALYLIELKDVNSTTSLKYKEIVRKFETMIELFFGQFAAIFAGYTYTAIKFYLVSTYPKGGEGLSEAEYRKKILGCHLDTYASAKPLVLFGKAVLIEPKPSPLTLSAC</sequence>
<gene>
    <name evidence="1" type="ORF">CEK71_12905</name>
</gene>
<dbReference type="Proteomes" id="UP000197019">
    <property type="component" value="Chromosome"/>
</dbReference>
<evidence type="ECO:0000313" key="2">
    <source>
        <dbReference type="Proteomes" id="UP000197019"/>
    </source>
</evidence>